<evidence type="ECO:0000313" key="3">
    <source>
        <dbReference type="Proteomes" id="UP000623129"/>
    </source>
</evidence>
<accession>A0A833RIU7</accession>
<dbReference type="AlphaFoldDB" id="A0A833RIU7"/>
<proteinExistence type="predicted"/>
<comment type="caution">
    <text evidence="2">The sequence shown here is derived from an EMBL/GenBank/DDBJ whole genome shotgun (WGS) entry which is preliminary data.</text>
</comment>
<evidence type="ECO:0000313" key="2">
    <source>
        <dbReference type="EMBL" id="KAF3336128.1"/>
    </source>
</evidence>
<gene>
    <name evidence="2" type="ORF">FCM35_KLT20635</name>
</gene>
<dbReference type="OrthoDB" id="1938547at2759"/>
<organism evidence="2 3">
    <name type="scientific">Carex littledalei</name>
    <dbReference type="NCBI Taxonomy" id="544730"/>
    <lineage>
        <taxon>Eukaryota</taxon>
        <taxon>Viridiplantae</taxon>
        <taxon>Streptophyta</taxon>
        <taxon>Embryophyta</taxon>
        <taxon>Tracheophyta</taxon>
        <taxon>Spermatophyta</taxon>
        <taxon>Magnoliopsida</taxon>
        <taxon>Liliopsida</taxon>
        <taxon>Poales</taxon>
        <taxon>Cyperaceae</taxon>
        <taxon>Cyperoideae</taxon>
        <taxon>Cariceae</taxon>
        <taxon>Carex</taxon>
        <taxon>Carex subgen. Euthyceras</taxon>
    </lineage>
</organism>
<keyword evidence="1" id="KW-0732">Signal</keyword>
<dbReference type="Proteomes" id="UP000623129">
    <property type="component" value="Unassembled WGS sequence"/>
</dbReference>
<dbReference type="EMBL" id="SWLB01000008">
    <property type="protein sequence ID" value="KAF3336128.1"/>
    <property type="molecule type" value="Genomic_DNA"/>
</dbReference>
<feature type="signal peptide" evidence="1">
    <location>
        <begin position="1"/>
        <end position="28"/>
    </location>
</feature>
<sequence>MAKLVLQSYCFSLCFLFLLLCEEKPIAALSRDDFPSDFIFGAGTSALQVSLSLIGFHWHRATKFHNKIHTKINKKKKTNRNDAGTKIFFIICCSEKALIEGIRDRPMDIGEKKGLISG</sequence>
<reference evidence="2" key="1">
    <citation type="submission" date="2020-01" db="EMBL/GenBank/DDBJ databases">
        <title>Genome sequence of Kobresia littledalei, the first chromosome-level genome in the family Cyperaceae.</title>
        <authorList>
            <person name="Qu G."/>
        </authorList>
    </citation>
    <scope>NUCLEOTIDE SEQUENCE</scope>
    <source>
        <strain evidence="2">C.B.Clarke</strain>
        <tissue evidence="2">Leaf</tissue>
    </source>
</reference>
<evidence type="ECO:0008006" key="4">
    <source>
        <dbReference type="Google" id="ProtNLM"/>
    </source>
</evidence>
<evidence type="ECO:0000256" key="1">
    <source>
        <dbReference type="SAM" id="SignalP"/>
    </source>
</evidence>
<name>A0A833RIU7_9POAL</name>
<protein>
    <recommendedName>
        <fullName evidence="4">Beta-glucosidase</fullName>
    </recommendedName>
</protein>
<dbReference type="Gene3D" id="3.20.20.80">
    <property type="entry name" value="Glycosidases"/>
    <property type="match status" value="1"/>
</dbReference>
<keyword evidence="3" id="KW-1185">Reference proteome</keyword>
<feature type="chain" id="PRO_5032928662" description="Beta-glucosidase" evidence="1">
    <location>
        <begin position="29"/>
        <end position="118"/>
    </location>
</feature>